<dbReference type="InterPro" id="IPR036388">
    <property type="entry name" value="WH-like_DNA-bd_sf"/>
</dbReference>
<evidence type="ECO:0000259" key="1">
    <source>
        <dbReference type="PROSITE" id="PS51063"/>
    </source>
</evidence>
<dbReference type="InterPro" id="IPR036390">
    <property type="entry name" value="WH_DNA-bd_sf"/>
</dbReference>
<dbReference type="Pfam" id="PF13545">
    <property type="entry name" value="HTH_Crp_2"/>
    <property type="match status" value="1"/>
</dbReference>
<dbReference type="AlphaFoldDB" id="A0A832GZB4"/>
<dbReference type="EMBL" id="DSRD01000049">
    <property type="protein sequence ID" value="HGW92804.1"/>
    <property type="molecule type" value="Genomic_DNA"/>
</dbReference>
<name>A0A832GZB4_9CYAN</name>
<gene>
    <name evidence="2" type="ORF">ENR47_00765</name>
</gene>
<dbReference type="GO" id="GO:0003677">
    <property type="term" value="F:DNA binding"/>
    <property type="evidence" value="ECO:0007669"/>
    <property type="project" value="InterPro"/>
</dbReference>
<sequence length="70" mass="8131">MHSARARTLQYLSLLTEPGQSVIEFDRPLKDVATDIGLTHEAFYRALAQLKREGYIEQRRRQIALIHPKL</sequence>
<dbReference type="Gene3D" id="1.10.10.10">
    <property type="entry name" value="Winged helix-like DNA-binding domain superfamily/Winged helix DNA-binding domain"/>
    <property type="match status" value="1"/>
</dbReference>
<comment type="caution">
    <text evidence="2">The sequence shown here is derived from an EMBL/GenBank/DDBJ whole genome shotgun (WGS) entry which is preliminary data.</text>
</comment>
<feature type="domain" description="HTH crp-type" evidence="1">
    <location>
        <begin position="2"/>
        <end position="69"/>
    </location>
</feature>
<dbReference type="GO" id="GO:0006355">
    <property type="term" value="P:regulation of DNA-templated transcription"/>
    <property type="evidence" value="ECO:0007669"/>
    <property type="project" value="InterPro"/>
</dbReference>
<dbReference type="PROSITE" id="PS51063">
    <property type="entry name" value="HTH_CRP_2"/>
    <property type="match status" value="1"/>
</dbReference>
<reference evidence="2" key="1">
    <citation type="journal article" date="2020" name="mSystems">
        <title>Genome- and Community-Level Interaction Insights into Carbon Utilization and Element Cycling Functions of Hydrothermarchaeota in Hydrothermal Sediment.</title>
        <authorList>
            <person name="Zhou Z."/>
            <person name="Liu Y."/>
            <person name="Xu W."/>
            <person name="Pan J."/>
            <person name="Luo Z.H."/>
            <person name="Li M."/>
        </authorList>
    </citation>
    <scope>NUCLEOTIDE SEQUENCE [LARGE SCALE GENOMIC DNA]</scope>
    <source>
        <strain evidence="2">SpSt-402</strain>
    </source>
</reference>
<dbReference type="InterPro" id="IPR012318">
    <property type="entry name" value="HTH_CRP"/>
</dbReference>
<protein>
    <submittedName>
        <fullName evidence="2">Helix-turn-helix domain-containing protein</fullName>
    </submittedName>
</protein>
<evidence type="ECO:0000313" key="2">
    <source>
        <dbReference type="EMBL" id="HGW92804.1"/>
    </source>
</evidence>
<proteinExistence type="predicted"/>
<accession>A0A832GZB4</accession>
<dbReference type="SUPFAM" id="SSF46785">
    <property type="entry name" value="Winged helix' DNA-binding domain"/>
    <property type="match status" value="1"/>
</dbReference>
<organism evidence="2">
    <name type="scientific">Oscillatoriales cyanobacterium SpSt-402</name>
    <dbReference type="NCBI Taxonomy" id="2282168"/>
    <lineage>
        <taxon>Bacteria</taxon>
        <taxon>Bacillati</taxon>
        <taxon>Cyanobacteriota</taxon>
        <taxon>Cyanophyceae</taxon>
        <taxon>Oscillatoriophycideae</taxon>
        <taxon>Oscillatoriales</taxon>
    </lineage>
</organism>